<reference evidence="2" key="2">
    <citation type="journal article" date="2015" name="Data Brief">
        <title>Shoot transcriptome of the giant reed, Arundo donax.</title>
        <authorList>
            <person name="Barrero R.A."/>
            <person name="Guerrero F.D."/>
            <person name="Moolhuijzen P."/>
            <person name="Goolsby J.A."/>
            <person name="Tidwell J."/>
            <person name="Bellgard S.E."/>
            <person name="Bellgard M.I."/>
        </authorList>
    </citation>
    <scope>NUCLEOTIDE SEQUENCE</scope>
    <source>
        <tissue evidence="2">Shoot tissue taken approximately 20 cm above the soil surface</tissue>
    </source>
</reference>
<feature type="region of interest" description="Disordered" evidence="1">
    <location>
        <begin position="1"/>
        <end position="22"/>
    </location>
</feature>
<dbReference type="EMBL" id="GBRH01250034">
    <property type="protein sequence ID" value="JAD47861.1"/>
    <property type="molecule type" value="Transcribed_RNA"/>
</dbReference>
<reference evidence="2" key="1">
    <citation type="submission" date="2014-09" db="EMBL/GenBank/DDBJ databases">
        <authorList>
            <person name="Magalhaes I.L.F."/>
            <person name="Oliveira U."/>
            <person name="Santos F.R."/>
            <person name="Vidigal T.H.D.A."/>
            <person name="Brescovit A.D."/>
            <person name="Santos A.J."/>
        </authorList>
    </citation>
    <scope>NUCLEOTIDE SEQUENCE</scope>
    <source>
        <tissue evidence="2">Shoot tissue taken approximately 20 cm above the soil surface</tissue>
    </source>
</reference>
<evidence type="ECO:0000256" key="1">
    <source>
        <dbReference type="SAM" id="MobiDB-lite"/>
    </source>
</evidence>
<protein>
    <submittedName>
        <fullName evidence="2">Uncharacterized protein</fullName>
    </submittedName>
</protein>
<accession>A0A0A9A9U4</accession>
<name>A0A0A9A9U4_ARUDO</name>
<dbReference type="AlphaFoldDB" id="A0A0A9A9U4"/>
<organism evidence="2">
    <name type="scientific">Arundo donax</name>
    <name type="common">Giant reed</name>
    <name type="synonym">Donax arundinaceus</name>
    <dbReference type="NCBI Taxonomy" id="35708"/>
    <lineage>
        <taxon>Eukaryota</taxon>
        <taxon>Viridiplantae</taxon>
        <taxon>Streptophyta</taxon>
        <taxon>Embryophyta</taxon>
        <taxon>Tracheophyta</taxon>
        <taxon>Spermatophyta</taxon>
        <taxon>Magnoliopsida</taxon>
        <taxon>Liliopsida</taxon>
        <taxon>Poales</taxon>
        <taxon>Poaceae</taxon>
        <taxon>PACMAD clade</taxon>
        <taxon>Arundinoideae</taxon>
        <taxon>Arundineae</taxon>
        <taxon>Arundo</taxon>
    </lineage>
</organism>
<evidence type="ECO:0000313" key="2">
    <source>
        <dbReference type="EMBL" id="JAD47861.1"/>
    </source>
</evidence>
<sequence>MAVPNESDCHTDSSNMAVPNESDCHTEKIKCSKALRGTT</sequence>
<proteinExistence type="predicted"/>